<keyword evidence="2" id="KW-1185">Reference proteome</keyword>
<gene>
    <name evidence="1" type="ORF">BDN72DRAFT_264263</name>
</gene>
<sequence>MSRFTRLLSLISLAATVSAGVIVQRGPVTPFGIMSADPSTIAAASNDVPIDLATANPTDSNTIATTAQQVDQKTGPTDNAPPSSDVPPTVVTAVDGDVTEAGQSGDALLNVLHDPNATPDLNTGSTVSRRDLSLKKRADYEQVFTGTGTGSGDRDGSIQGTAYLTFTRLDTYDVGACKTFCDGIDACVFVNIFYEYNSDATYNPQIKCAAYADIHSAAEKTNTGGQQLLPSPAGPTYIQESEGYAADSLADPSVPDGYTFVFGPTSGANQAAGYMGFAFLDKYDVQACANLCNTRGADANGGACQYFNIWRALVDGSPTTYSCVMYYLPTDASTATNTGQGNLQVTYSRGYQRISYLPDGGFEGYNPGTDLTYVESYSNWVGTSSPGGSLDATIIYYAPYARTGHSSALLGSGYNGDALAGTLAPAAALNTAAGKNYWITFFQDSTFSGASDEAAAFIDVKWNGVTVLSITPGYQAWGYYQVQVTAVGSDHLEIYGGAAPAWSFIDDIYVWLA</sequence>
<organism evidence="1 2">
    <name type="scientific">Pluteus cervinus</name>
    <dbReference type="NCBI Taxonomy" id="181527"/>
    <lineage>
        <taxon>Eukaryota</taxon>
        <taxon>Fungi</taxon>
        <taxon>Dikarya</taxon>
        <taxon>Basidiomycota</taxon>
        <taxon>Agaricomycotina</taxon>
        <taxon>Agaricomycetes</taxon>
        <taxon>Agaricomycetidae</taxon>
        <taxon>Agaricales</taxon>
        <taxon>Pluteineae</taxon>
        <taxon>Pluteaceae</taxon>
        <taxon>Pluteus</taxon>
    </lineage>
</organism>
<name>A0ACD3AFP5_9AGAR</name>
<proteinExistence type="predicted"/>
<evidence type="ECO:0000313" key="2">
    <source>
        <dbReference type="Proteomes" id="UP000308600"/>
    </source>
</evidence>
<evidence type="ECO:0000313" key="1">
    <source>
        <dbReference type="EMBL" id="TFK64470.1"/>
    </source>
</evidence>
<dbReference type="Proteomes" id="UP000308600">
    <property type="component" value="Unassembled WGS sequence"/>
</dbReference>
<dbReference type="EMBL" id="ML208473">
    <property type="protein sequence ID" value="TFK64470.1"/>
    <property type="molecule type" value="Genomic_DNA"/>
</dbReference>
<protein>
    <submittedName>
        <fullName evidence="1">Uncharacterized protein</fullName>
    </submittedName>
</protein>
<reference evidence="1 2" key="1">
    <citation type="journal article" date="2019" name="Nat. Ecol. Evol.">
        <title>Megaphylogeny resolves global patterns of mushroom evolution.</title>
        <authorList>
            <person name="Varga T."/>
            <person name="Krizsan K."/>
            <person name="Foldi C."/>
            <person name="Dima B."/>
            <person name="Sanchez-Garcia M."/>
            <person name="Sanchez-Ramirez S."/>
            <person name="Szollosi G.J."/>
            <person name="Szarkandi J.G."/>
            <person name="Papp V."/>
            <person name="Albert L."/>
            <person name="Andreopoulos W."/>
            <person name="Angelini C."/>
            <person name="Antonin V."/>
            <person name="Barry K.W."/>
            <person name="Bougher N.L."/>
            <person name="Buchanan P."/>
            <person name="Buyck B."/>
            <person name="Bense V."/>
            <person name="Catcheside P."/>
            <person name="Chovatia M."/>
            <person name="Cooper J."/>
            <person name="Damon W."/>
            <person name="Desjardin D."/>
            <person name="Finy P."/>
            <person name="Geml J."/>
            <person name="Haridas S."/>
            <person name="Hughes K."/>
            <person name="Justo A."/>
            <person name="Karasinski D."/>
            <person name="Kautmanova I."/>
            <person name="Kiss B."/>
            <person name="Kocsube S."/>
            <person name="Kotiranta H."/>
            <person name="LaButti K.M."/>
            <person name="Lechner B.E."/>
            <person name="Liimatainen K."/>
            <person name="Lipzen A."/>
            <person name="Lukacs Z."/>
            <person name="Mihaltcheva S."/>
            <person name="Morgado L.N."/>
            <person name="Niskanen T."/>
            <person name="Noordeloos M.E."/>
            <person name="Ohm R.A."/>
            <person name="Ortiz-Santana B."/>
            <person name="Ovrebo C."/>
            <person name="Racz N."/>
            <person name="Riley R."/>
            <person name="Savchenko A."/>
            <person name="Shiryaev A."/>
            <person name="Soop K."/>
            <person name="Spirin V."/>
            <person name="Szebenyi C."/>
            <person name="Tomsovsky M."/>
            <person name="Tulloss R.E."/>
            <person name="Uehling J."/>
            <person name="Grigoriev I.V."/>
            <person name="Vagvolgyi C."/>
            <person name="Papp T."/>
            <person name="Martin F.M."/>
            <person name="Miettinen O."/>
            <person name="Hibbett D.S."/>
            <person name="Nagy L.G."/>
        </authorList>
    </citation>
    <scope>NUCLEOTIDE SEQUENCE [LARGE SCALE GENOMIC DNA]</scope>
    <source>
        <strain evidence="1 2">NL-1719</strain>
    </source>
</reference>
<accession>A0ACD3AFP5</accession>